<feature type="signal peptide" evidence="2">
    <location>
        <begin position="1"/>
        <end position="20"/>
    </location>
</feature>
<organism evidence="4 5">
    <name type="scientific">Triparma verrucosa</name>
    <dbReference type="NCBI Taxonomy" id="1606542"/>
    <lineage>
        <taxon>Eukaryota</taxon>
        <taxon>Sar</taxon>
        <taxon>Stramenopiles</taxon>
        <taxon>Ochrophyta</taxon>
        <taxon>Bolidophyceae</taxon>
        <taxon>Parmales</taxon>
        <taxon>Triparmaceae</taxon>
        <taxon>Triparma</taxon>
    </lineage>
</organism>
<dbReference type="PANTHER" id="PTHR46967">
    <property type="entry name" value="INSULIN-LIKE GROWTH FACTOR BINDING PROTEIN,N-TERMINAL"/>
    <property type="match status" value="1"/>
</dbReference>
<evidence type="ECO:0000313" key="5">
    <source>
        <dbReference type="Proteomes" id="UP001165160"/>
    </source>
</evidence>
<dbReference type="Proteomes" id="UP001165160">
    <property type="component" value="Unassembled WGS sequence"/>
</dbReference>
<dbReference type="InterPro" id="IPR009030">
    <property type="entry name" value="Growth_fac_rcpt_cys_sf"/>
</dbReference>
<accession>A0A9W7C1R5</accession>
<dbReference type="Gene3D" id="2.10.50.10">
    <property type="entry name" value="Tumor Necrosis Factor Receptor, subunit A, domain 2"/>
    <property type="match status" value="3"/>
</dbReference>
<evidence type="ECO:0000259" key="3">
    <source>
        <dbReference type="Pfam" id="PF07699"/>
    </source>
</evidence>
<dbReference type="SUPFAM" id="SSF57184">
    <property type="entry name" value="Growth factor receptor domain"/>
    <property type="match status" value="2"/>
</dbReference>
<sequence length="920" mass="97204">MLRILQFTLLILLLAKSANADKPHPIIVSGMCSSASVYDGFYQAMYETATGRWYYKNNNEMFFYFDPSCNGSGASFGQNRWIANNVEPSTTAVNDLDGDGICSFPGYITSTSMAPPTGTNTWRIYCDTSLADVPITITAITPTDRPIDNQQQLYDTVSKDGATKMTNGDQALIAAGTFLCGTCASSVMFYSSNLFGGIICAEGILTCILDGQGTRGILFVDGTDVSNLAIKGIRFHHGTRTGSNSGGGIYMRNGAKVTLEFCALTSCTAYQGGAIAIFSDATLTTYTTSFTSNTATNNDGSNDIFNAANLAIFDACPEGFVGLPDEGEQLQTAGSLAYGSLNSYTSGSCSVCPLGKDRPTDWYDPTSASTCNTCDIAKFRSKAVADCSICDAGKYNDHDNSDASLHTECVACAAGKHLQDQGTTITLHDSEDDCTSCPAGKYSAAAAPSCTNCPKGTYLADNGSDPTLHNDASDCTSCPAGKYSEQVGGTSCTDCGQGKYIETTGSISETQCDTCPLGKHNDVEGLATDCFSCLSGKVAPSPGQVDCTDCPTGTHAPSEGLTSCSQCDVGKHSGVTGSAACSDCTAGKFTSYTGAVVCTLCAGGKHSGQGAAACSNCDEGTFSSPGSTSCETCSDGYDGAHGYIAKGEGNNNCAYCGIGKYADTSVQECKLCVQGKYSVGGVNDSDPGSATCLTCEPGKFTNADQTECLFCPAGKISGVASSECTVCEIGKFADKEGSVECNFCNDEDVLKGSTTAGNSTASKSGCICDKGEYENHETATCEKVMEGVREDKAGMNIFSNFACHDFDGGYGSYLKVDYSIDCDGTEHKVFNIYALVCIVVYPIGIPLMYFLLLRRERKLLDPGHRHFTFQLGSEEKGLEKALQERAKIEEKHPEVLRLAFLYRNYEPMSYNFEVFETNPL</sequence>
<dbReference type="InterPro" id="IPR011641">
    <property type="entry name" value="Tyr-kin_ephrin_A/B_rcpt-like"/>
</dbReference>
<keyword evidence="5" id="KW-1185">Reference proteome</keyword>
<dbReference type="EMBL" id="BRXX01000216">
    <property type="protein sequence ID" value="GMH98401.1"/>
    <property type="molecule type" value="Genomic_DNA"/>
</dbReference>
<dbReference type="SUPFAM" id="SSF51126">
    <property type="entry name" value="Pectin lyase-like"/>
    <property type="match status" value="1"/>
</dbReference>
<keyword evidence="2" id="KW-0732">Signal</keyword>
<evidence type="ECO:0000256" key="2">
    <source>
        <dbReference type="SAM" id="SignalP"/>
    </source>
</evidence>
<keyword evidence="1" id="KW-0812">Transmembrane</keyword>
<keyword evidence="1" id="KW-0472">Membrane</keyword>
<protein>
    <recommendedName>
        <fullName evidence="3">Tyrosine-protein kinase ephrin type A/B receptor-like domain-containing protein</fullName>
    </recommendedName>
</protein>
<keyword evidence="1" id="KW-1133">Transmembrane helix</keyword>
<gene>
    <name evidence="4" type="ORF">TrVE_jg8801</name>
</gene>
<dbReference type="SMART" id="SM01411">
    <property type="entry name" value="Ephrin_rec_like"/>
    <property type="match status" value="7"/>
</dbReference>
<feature type="transmembrane region" description="Helical" evidence="1">
    <location>
        <begin position="832"/>
        <end position="852"/>
    </location>
</feature>
<feature type="chain" id="PRO_5040891734" description="Tyrosine-protein kinase ephrin type A/B receptor-like domain-containing protein" evidence="2">
    <location>
        <begin position="21"/>
        <end position="920"/>
    </location>
</feature>
<evidence type="ECO:0000256" key="1">
    <source>
        <dbReference type="SAM" id="Phobius"/>
    </source>
</evidence>
<reference evidence="5" key="1">
    <citation type="journal article" date="2023" name="Commun. Biol.">
        <title>Genome analysis of Parmales, the sister group of diatoms, reveals the evolutionary specialization of diatoms from phago-mixotrophs to photoautotrophs.</title>
        <authorList>
            <person name="Ban H."/>
            <person name="Sato S."/>
            <person name="Yoshikawa S."/>
            <person name="Yamada K."/>
            <person name="Nakamura Y."/>
            <person name="Ichinomiya M."/>
            <person name="Sato N."/>
            <person name="Blanc-Mathieu R."/>
            <person name="Endo H."/>
            <person name="Kuwata A."/>
            <person name="Ogata H."/>
        </authorList>
    </citation>
    <scope>NUCLEOTIDE SEQUENCE [LARGE SCALE GENOMIC DNA]</scope>
    <source>
        <strain evidence="5">NIES 3699</strain>
    </source>
</reference>
<feature type="domain" description="Tyrosine-protein kinase ephrin type A/B receptor-like" evidence="3">
    <location>
        <begin position="471"/>
        <end position="512"/>
    </location>
</feature>
<proteinExistence type="predicted"/>
<dbReference type="InterPro" id="IPR011050">
    <property type="entry name" value="Pectin_lyase_fold/virulence"/>
</dbReference>
<evidence type="ECO:0000313" key="4">
    <source>
        <dbReference type="EMBL" id="GMH98401.1"/>
    </source>
</evidence>
<dbReference type="Pfam" id="PF07699">
    <property type="entry name" value="Ephrin_rec_like"/>
    <property type="match status" value="1"/>
</dbReference>
<dbReference type="AlphaFoldDB" id="A0A9W7C1R5"/>
<dbReference type="PANTHER" id="PTHR46967:SF2">
    <property type="entry name" value="SUSHI, VON WILLEBRAND FACTOR TYPE A, EGF AND PENTRAXIN DOMAIN-CONTAINING PROTEIN 1-LIKE"/>
    <property type="match status" value="1"/>
</dbReference>
<comment type="caution">
    <text evidence="4">The sequence shown here is derived from an EMBL/GenBank/DDBJ whole genome shotgun (WGS) entry which is preliminary data.</text>
</comment>
<name>A0A9W7C1R5_9STRA</name>